<evidence type="ECO:0000313" key="1">
    <source>
        <dbReference type="EMBL" id="GJT49031.1"/>
    </source>
</evidence>
<evidence type="ECO:0000313" key="2">
    <source>
        <dbReference type="Proteomes" id="UP001151760"/>
    </source>
</evidence>
<accession>A0ABQ5EDX9</accession>
<keyword evidence="2" id="KW-1185">Reference proteome</keyword>
<proteinExistence type="predicted"/>
<reference evidence="1" key="2">
    <citation type="submission" date="2022-01" db="EMBL/GenBank/DDBJ databases">
        <authorList>
            <person name="Yamashiro T."/>
            <person name="Shiraishi A."/>
            <person name="Satake H."/>
            <person name="Nakayama K."/>
        </authorList>
    </citation>
    <scope>NUCLEOTIDE SEQUENCE</scope>
</reference>
<name>A0ABQ5EDX9_9ASTR</name>
<dbReference type="EMBL" id="BQNB010016202">
    <property type="protein sequence ID" value="GJT49031.1"/>
    <property type="molecule type" value="Genomic_DNA"/>
</dbReference>
<protein>
    <submittedName>
        <fullName evidence="1">Uncharacterized protein</fullName>
    </submittedName>
</protein>
<comment type="caution">
    <text evidence="1">The sequence shown here is derived from an EMBL/GenBank/DDBJ whole genome shotgun (WGS) entry which is preliminary data.</text>
</comment>
<sequence length="101" mass="12045">MPQDQGALTLQYPSPMSRVDSKWMIGLLETKQSFAPNRDLWNNEVYDLLDRLIEWISNISQRRHNPPSKFEYELMADKIMQLFEEIDVEMEIVSLEVEKRK</sequence>
<dbReference type="Proteomes" id="UP001151760">
    <property type="component" value="Unassembled WGS sequence"/>
</dbReference>
<organism evidence="1 2">
    <name type="scientific">Tanacetum coccineum</name>
    <dbReference type="NCBI Taxonomy" id="301880"/>
    <lineage>
        <taxon>Eukaryota</taxon>
        <taxon>Viridiplantae</taxon>
        <taxon>Streptophyta</taxon>
        <taxon>Embryophyta</taxon>
        <taxon>Tracheophyta</taxon>
        <taxon>Spermatophyta</taxon>
        <taxon>Magnoliopsida</taxon>
        <taxon>eudicotyledons</taxon>
        <taxon>Gunneridae</taxon>
        <taxon>Pentapetalae</taxon>
        <taxon>asterids</taxon>
        <taxon>campanulids</taxon>
        <taxon>Asterales</taxon>
        <taxon>Asteraceae</taxon>
        <taxon>Asteroideae</taxon>
        <taxon>Anthemideae</taxon>
        <taxon>Anthemidinae</taxon>
        <taxon>Tanacetum</taxon>
    </lineage>
</organism>
<reference evidence="1" key="1">
    <citation type="journal article" date="2022" name="Int. J. Mol. Sci.">
        <title>Draft Genome of Tanacetum Coccineum: Genomic Comparison of Closely Related Tanacetum-Family Plants.</title>
        <authorList>
            <person name="Yamashiro T."/>
            <person name="Shiraishi A."/>
            <person name="Nakayama K."/>
            <person name="Satake H."/>
        </authorList>
    </citation>
    <scope>NUCLEOTIDE SEQUENCE</scope>
</reference>
<gene>
    <name evidence="1" type="ORF">Tco_0975188</name>
</gene>